<feature type="domain" description="Aminotransferase class V" evidence="2">
    <location>
        <begin position="101"/>
        <end position="193"/>
    </location>
</feature>
<evidence type="ECO:0000313" key="4">
    <source>
        <dbReference type="Proteomes" id="UP001341840"/>
    </source>
</evidence>
<keyword evidence="4" id="KW-1185">Reference proteome</keyword>
<protein>
    <recommendedName>
        <fullName evidence="2">Aminotransferase class V domain-containing protein</fullName>
    </recommendedName>
</protein>
<evidence type="ECO:0000256" key="1">
    <source>
        <dbReference type="ARBA" id="ARBA00022898"/>
    </source>
</evidence>
<dbReference type="Proteomes" id="UP001341840">
    <property type="component" value="Unassembled WGS sequence"/>
</dbReference>
<name>A0ABU6SW30_9FABA</name>
<reference evidence="3 4" key="1">
    <citation type="journal article" date="2023" name="Plants (Basel)">
        <title>Bridging the Gap: Combining Genomics and Transcriptomics Approaches to Understand Stylosanthes scabra, an Orphan Legume from the Brazilian Caatinga.</title>
        <authorList>
            <person name="Ferreira-Neto J.R.C."/>
            <person name="da Silva M.D."/>
            <person name="Binneck E."/>
            <person name="de Melo N.F."/>
            <person name="da Silva R.H."/>
            <person name="de Melo A.L.T.M."/>
            <person name="Pandolfi V."/>
            <person name="Bustamante F.O."/>
            <person name="Brasileiro-Vidal A.C."/>
            <person name="Benko-Iseppon A.M."/>
        </authorList>
    </citation>
    <scope>NUCLEOTIDE SEQUENCE [LARGE SCALE GENOMIC DNA]</scope>
    <source>
        <tissue evidence="3">Leaves</tissue>
    </source>
</reference>
<evidence type="ECO:0000313" key="3">
    <source>
        <dbReference type="EMBL" id="MED6140592.1"/>
    </source>
</evidence>
<dbReference type="SUPFAM" id="SSF53383">
    <property type="entry name" value="PLP-dependent transferases"/>
    <property type="match status" value="1"/>
</dbReference>
<dbReference type="Gene3D" id="3.40.640.10">
    <property type="entry name" value="Type I PLP-dependent aspartate aminotransferase-like (Major domain)"/>
    <property type="match status" value="1"/>
</dbReference>
<comment type="caution">
    <text evidence="3">The sequence shown here is derived from an EMBL/GenBank/DDBJ whole genome shotgun (WGS) entry which is preliminary data.</text>
</comment>
<dbReference type="PANTHER" id="PTHR43586:SF8">
    <property type="entry name" value="CYSTEINE DESULFURASE 1, CHLOROPLASTIC"/>
    <property type="match status" value="1"/>
</dbReference>
<accession>A0ABU6SW30</accession>
<dbReference type="Pfam" id="PF00266">
    <property type="entry name" value="Aminotran_5"/>
    <property type="match status" value="1"/>
</dbReference>
<gene>
    <name evidence="3" type="ORF">PIB30_094717</name>
</gene>
<dbReference type="PANTHER" id="PTHR43586">
    <property type="entry name" value="CYSTEINE DESULFURASE"/>
    <property type="match status" value="1"/>
</dbReference>
<sequence>MPLFAGSTAVPRRAVATPFVSSSLLVSSMSLLLCSCSRAFVLVSLLVLPAPPCRAAVSVGAPFLCSCFTVQALLPASPFSVVPSILCLIFPVLCLSKSPFSHHSNLLSWRQSLAEVVEIGLDDEGLLDMDALKLQLEAYKHTNRPLLGSFSACSNVTGIHSDTRAIACLLHQYNCFACFDFAASGPYVEIDIRSGHSN</sequence>
<dbReference type="InterPro" id="IPR015421">
    <property type="entry name" value="PyrdxlP-dep_Trfase_major"/>
</dbReference>
<feature type="non-terminal residue" evidence="3">
    <location>
        <position position="198"/>
    </location>
</feature>
<proteinExistence type="predicted"/>
<keyword evidence="1" id="KW-0663">Pyridoxal phosphate</keyword>
<dbReference type="InterPro" id="IPR015424">
    <property type="entry name" value="PyrdxlP-dep_Trfase"/>
</dbReference>
<dbReference type="InterPro" id="IPR000192">
    <property type="entry name" value="Aminotrans_V_dom"/>
</dbReference>
<organism evidence="3 4">
    <name type="scientific">Stylosanthes scabra</name>
    <dbReference type="NCBI Taxonomy" id="79078"/>
    <lineage>
        <taxon>Eukaryota</taxon>
        <taxon>Viridiplantae</taxon>
        <taxon>Streptophyta</taxon>
        <taxon>Embryophyta</taxon>
        <taxon>Tracheophyta</taxon>
        <taxon>Spermatophyta</taxon>
        <taxon>Magnoliopsida</taxon>
        <taxon>eudicotyledons</taxon>
        <taxon>Gunneridae</taxon>
        <taxon>Pentapetalae</taxon>
        <taxon>rosids</taxon>
        <taxon>fabids</taxon>
        <taxon>Fabales</taxon>
        <taxon>Fabaceae</taxon>
        <taxon>Papilionoideae</taxon>
        <taxon>50 kb inversion clade</taxon>
        <taxon>dalbergioids sensu lato</taxon>
        <taxon>Dalbergieae</taxon>
        <taxon>Pterocarpus clade</taxon>
        <taxon>Stylosanthes</taxon>
    </lineage>
</organism>
<evidence type="ECO:0000259" key="2">
    <source>
        <dbReference type="Pfam" id="PF00266"/>
    </source>
</evidence>
<dbReference type="EMBL" id="JASCZI010062528">
    <property type="protein sequence ID" value="MED6140592.1"/>
    <property type="molecule type" value="Genomic_DNA"/>
</dbReference>